<name>A0ABW3UQT8_9BACL</name>
<dbReference type="GO" id="GO:0016740">
    <property type="term" value="F:transferase activity"/>
    <property type="evidence" value="ECO:0007669"/>
    <property type="project" value="UniProtKB-KW"/>
</dbReference>
<evidence type="ECO:0000256" key="2">
    <source>
        <dbReference type="ARBA" id="ARBA00011955"/>
    </source>
</evidence>
<comment type="caution">
    <text evidence="12">The sequence shown here is derived from an EMBL/GenBank/DDBJ whole genome shotgun (WGS) entry which is preliminary data.</text>
</comment>
<dbReference type="Gene3D" id="3.10.520.10">
    <property type="entry name" value="ApbE-like domains"/>
    <property type="match status" value="1"/>
</dbReference>
<evidence type="ECO:0000313" key="13">
    <source>
        <dbReference type="Proteomes" id="UP001597180"/>
    </source>
</evidence>
<keyword evidence="6 11" id="KW-0479">Metal-binding</keyword>
<dbReference type="Proteomes" id="UP001597180">
    <property type="component" value="Unassembled WGS sequence"/>
</dbReference>
<evidence type="ECO:0000256" key="10">
    <source>
        <dbReference type="ARBA" id="ARBA00048540"/>
    </source>
</evidence>
<protein>
    <recommendedName>
        <fullName evidence="3 11">FAD:protein FMN transferase</fullName>
        <ecNumber evidence="2 11">2.7.1.180</ecNumber>
    </recommendedName>
    <alternativeName>
        <fullName evidence="9 11">Flavin transferase</fullName>
    </alternativeName>
</protein>
<sequence length="335" mass="38219">MMSSMNVTQFNTLGQYECSFRAMNTWIEVKFQAAENEVENLILLAKNWFETVEQCFNRFRANSELSYLNRSAGKTCLVSDPMLEVLQLAELYRVKTDHIFEPFVLQALIEAGYCESFELLNIDRVDSSPFRDRYKAQAYPLIALDIKMKSVLLPAGLHLDLGGIVKSWSVKRFASYLRNKRFVEKGLINAGGDLIAWNSSEERTHQWSIGIEDPWNPKKELGVINRNNLAVATSSTLGRQWTNSQGAQHHLIDPRTMRPSTSDTVQCTVIGQDPVECEIWSKTICILGREEGTQMLLARAPGYEALVFTEDYQSHFYGKSELWKTVDTDEIHLTV</sequence>
<dbReference type="RefSeq" id="WP_345588569.1">
    <property type="nucleotide sequence ID" value="NZ_BAABJG010000015.1"/>
</dbReference>
<keyword evidence="13" id="KW-1185">Reference proteome</keyword>
<evidence type="ECO:0000256" key="8">
    <source>
        <dbReference type="ARBA" id="ARBA00022842"/>
    </source>
</evidence>
<keyword evidence="5 11" id="KW-0808">Transferase</keyword>
<organism evidence="12 13">
    <name type="scientific">Paenibacillus vulneris</name>
    <dbReference type="NCBI Taxonomy" id="1133364"/>
    <lineage>
        <taxon>Bacteria</taxon>
        <taxon>Bacillati</taxon>
        <taxon>Bacillota</taxon>
        <taxon>Bacilli</taxon>
        <taxon>Bacillales</taxon>
        <taxon>Paenibacillaceae</taxon>
        <taxon>Paenibacillus</taxon>
    </lineage>
</organism>
<proteinExistence type="inferred from homology"/>
<comment type="catalytic activity">
    <reaction evidence="10 11">
        <text>L-threonyl-[protein] + FAD = FMN-L-threonyl-[protein] + AMP + H(+)</text>
        <dbReference type="Rhea" id="RHEA:36847"/>
        <dbReference type="Rhea" id="RHEA-COMP:11060"/>
        <dbReference type="Rhea" id="RHEA-COMP:11061"/>
        <dbReference type="ChEBI" id="CHEBI:15378"/>
        <dbReference type="ChEBI" id="CHEBI:30013"/>
        <dbReference type="ChEBI" id="CHEBI:57692"/>
        <dbReference type="ChEBI" id="CHEBI:74257"/>
        <dbReference type="ChEBI" id="CHEBI:456215"/>
        <dbReference type="EC" id="2.7.1.180"/>
    </reaction>
</comment>
<evidence type="ECO:0000313" key="12">
    <source>
        <dbReference type="EMBL" id="MFD1222772.1"/>
    </source>
</evidence>
<dbReference type="PANTHER" id="PTHR30040:SF2">
    <property type="entry name" value="FAD:PROTEIN FMN TRANSFERASE"/>
    <property type="match status" value="1"/>
</dbReference>
<evidence type="ECO:0000256" key="11">
    <source>
        <dbReference type="PIRNR" id="PIRNR006268"/>
    </source>
</evidence>
<keyword evidence="8 11" id="KW-0460">Magnesium</keyword>
<reference evidence="13" key="1">
    <citation type="journal article" date="2019" name="Int. J. Syst. Evol. Microbiol.">
        <title>The Global Catalogue of Microorganisms (GCM) 10K type strain sequencing project: providing services to taxonomists for standard genome sequencing and annotation.</title>
        <authorList>
            <consortium name="The Broad Institute Genomics Platform"/>
            <consortium name="The Broad Institute Genome Sequencing Center for Infectious Disease"/>
            <person name="Wu L."/>
            <person name="Ma J."/>
        </authorList>
    </citation>
    <scope>NUCLEOTIDE SEQUENCE [LARGE SCALE GENOMIC DNA]</scope>
    <source>
        <strain evidence="13">CCUG 53270</strain>
    </source>
</reference>
<evidence type="ECO:0000256" key="9">
    <source>
        <dbReference type="ARBA" id="ARBA00031306"/>
    </source>
</evidence>
<dbReference type="InterPro" id="IPR024932">
    <property type="entry name" value="ApbE"/>
</dbReference>
<evidence type="ECO:0000256" key="6">
    <source>
        <dbReference type="ARBA" id="ARBA00022723"/>
    </source>
</evidence>
<keyword evidence="7 11" id="KW-0274">FAD</keyword>
<dbReference type="Pfam" id="PF02424">
    <property type="entry name" value="ApbE"/>
    <property type="match status" value="1"/>
</dbReference>
<dbReference type="EMBL" id="JBHTLU010000031">
    <property type="protein sequence ID" value="MFD1222772.1"/>
    <property type="molecule type" value="Genomic_DNA"/>
</dbReference>
<evidence type="ECO:0000256" key="1">
    <source>
        <dbReference type="ARBA" id="ARBA00001946"/>
    </source>
</evidence>
<dbReference type="PIRSF" id="PIRSF006268">
    <property type="entry name" value="ApbE"/>
    <property type="match status" value="1"/>
</dbReference>
<dbReference type="InterPro" id="IPR003374">
    <property type="entry name" value="ApbE-like_sf"/>
</dbReference>
<dbReference type="PANTHER" id="PTHR30040">
    <property type="entry name" value="THIAMINE BIOSYNTHESIS LIPOPROTEIN APBE"/>
    <property type="match status" value="1"/>
</dbReference>
<comment type="similarity">
    <text evidence="11">Belongs to the ApbE family.</text>
</comment>
<gene>
    <name evidence="12" type="ORF">ACFQ4B_21900</name>
</gene>
<dbReference type="SUPFAM" id="SSF143631">
    <property type="entry name" value="ApbE-like"/>
    <property type="match status" value="1"/>
</dbReference>
<evidence type="ECO:0000256" key="4">
    <source>
        <dbReference type="ARBA" id="ARBA00022630"/>
    </source>
</evidence>
<evidence type="ECO:0000256" key="5">
    <source>
        <dbReference type="ARBA" id="ARBA00022679"/>
    </source>
</evidence>
<evidence type="ECO:0000256" key="7">
    <source>
        <dbReference type="ARBA" id="ARBA00022827"/>
    </source>
</evidence>
<evidence type="ECO:0000256" key="3">
    <source>
        <dbReference type="ARBA" id="ARBA00016337"/>
    </source>
</evidence>
<keyword evidence="4 11" id="KW-0285">Flavoprotein</keyword>
<comment type="cofactor">
    <cofactor evidence="1">
        <name>Mg(2+)</name>
        <dbReference type="ChEBI" id="CHEBI:18420"/>
    </cofactor>
</comment>
<accession>A0ABW3UQT8</accession>
<dbReference type="EC" id="2.7.1.180" evidence="2 11"/>